<reference evidence="3 4" key="1">
    <citation type="submission" date="2021-02" db="EMBL/GenBank/DDBJ databases">
        <title>Complete genome of Desulfoluna sp. strain ASN36.</title>
        <authorList>
            <person name="Takahashi A."/>
            <person name="Kojima H."/>
            <person name="Fukui M."/>
        </authorList>
    </citation>
    <scope>NUCLEOTIDE SEQUENCE [LARGE SCALE GENOMIC DNA]</scope>
    <source>
        <strain evidence="3 4">ASN36</strain>
    </source>
</reference>
<accession>A0ABM7PP81</accession>
<evidence type="ECO:0000259" key="2">
    <source>
        <dbReference type="Pfam" id="PF13660"/>
    </source>
</evidence>
<feature type="domain" description="MOFRL-associated" evidence="2">
    <location>
        <begin position="8"/>
        <end position="257"/>
    </location>
</feature>
<sequence>MTPLRTHLTEIFTAALDRVNPYTMITRSVCLEGETLKVSINGQEVNENLADYDRILLLGAGKASARMALAFEEILGDRISKGLICVKYGHTEPLRHAEVVESDHPVPDENGVKAARRLAELADEADEKTLVITCISGGGSALTPSPLCVDSPDGTTCITLADKQETTRLLLASGAAIEEINCVRKHISNLKGGRFLARLHPARSLTFILSDVIGDDLGSIASGMTHFDTTTFADALAILRRRGVLERVPQNVREALKLGFEEKIPETVKPGDPTLSLTTNLLIGTNRQALLAAADKARGLGYTVSPITARLCGEARHAAKVIADIARDTAASDMFTPKPACLIFGGETVVTLTGTGKGGRNQEIALAFLHDMKGWNDEKEKVAFLAASTDGNDGPTDAAGAFADAEILQKATAFNLSSQAALNANDAYTFFDTLNALHKTGPTNTNVCDLQIVLIT</sequence>
<proteinExistence type="predicted"/>
<dbReference type="Proteomes" id="UP001320148">
    <property type="component" value="Chromosome"/>
</dbReference>
<protein>
    <submittedName>
        <fullName evidence="3">Hydroxypyruvate reductase</fullName>
    </submittedName>
</protein>
<organism evidence="3 4">
    <name type="scientific">Desulfoluna limicola</name>
    <dbReference type="NCBI Taxonomy" id="2810562"/>
    <lineage>
        <taxon>Bacteria</taxon>
        <taxon>Pseudomonadati</taxon>
        <taxon>Thermodesulfobacteriota</taxon>
        <taxon>Desulfobacteria</taxon>
        <taxon>Desulfobacterales</taxon>
        <taxon>Desulfolunaceae</taxon>
        <taxon>Desulfoluna</taxon>
    </lineage>
</organism>
<dbReference type="Pfam" id="PF05161">
    <property type="entry name" value="MOFRL"/>
    <property type="match status" value="1"/>
</dbReference>
<dbReference type="InterPro" id="IPR039760">
    <property type="entry name" value="MOFRL_protein"/>
</dbReference>
<dbReference type="SUPFAM" id="SSF82544">
    <property type="entry name" value="GckA/TtuD-like"/>
    <property type="match status" value="1"/>
</dbReference>
<dbReference type="PANTHER" id="PTHR12227">
    <property type="entry name" value="GLYCERATE KINASE"/>
    <property type="match status" value="1"/>
</dbReference>
<keyword evidence="4" id="KW-1185">Reference proteome</keyword>
<evidence type="ECO:0000259" key="1">
    <source>
        <dbReference type="Pfam" id="PF05161"/>
    </source>
</evidence>
<dbReference type="Pfam" id="PF13660">
    <property type="entry name" value="DUF4147"/>
    <property type="match status" value="1"/>
</dbReference>
<dbReference type="Gene3D" id="3.40.1480.10">
    <property type="entry name" value="MOFRL domain"/>
    <property type="match status" value="1"/>
</dbReference>
<dbReference type="PANTHER" id="PTHR12227:SF0">
    <property type="entry name" value="GLYCERATE KINASE"/>
    <property type="match status" value="1"/>
</dbReference>
<dbReference type="InterPro" id="IPR007835">
    <property type="entry name" value="MOFRL"/>
</dbReference>
<name>A0ABM7PP81_9BACT</name>
<dbReference type="InterPro" id="IPR025286">
    <property type="entry name" value="MOFRL_assoc_dom"/>
</dbReference>
<dbReference type="InterPro" id="IPR038614">
    <property type="entry name" value="GK_N_sf"/>
</dbReference>
<dbReference type="RefSeq" id="WP_236890395.1">
    <property type="nucleotide sequence ID" value="NZ_AP024488.1"/>
</dbReference>
<dbReference type="EMBL" id="AP024488">
    <property type="protein sequence ID" value="BCS99041.1"/>
    <property type="molecule type" value="Genomic_DNA"/>
</dbReference>
<dbReference type="Gene3D" id="3.40.50.10180">
    <property type="entry name" value="Glycerate kinase, MOFRL-like N-terminal domain"/>
    <property type="match status" value="1"/>
</dbReference>
<evidence type="ECO:0000313" key="4">
    <source>
        <dbReference type="Proteomes" id="UP001320148"/>
    </source>
</evidence>
<dbReference type="InterPro" id="IPR037035">
    <property type="entry name" value="GK-like_C_sf"/>
</dbReference>
<feature type="domain" description="MOFRL" evidence="1">
    <location>
        <begin position="340"/>
        <end position="449"/>
    </location>
</feature>
<gene>
    <name evidence="3" type="ORF">DSLASN_46730</name>
</gene>
<evidence type="ECO:0000313" key="3">
    <source>
        <dbReference type="EMBL" id="BCS99041.1"/>
    </source>
</evidence>